<sequence>MGIHMLESILRIRCMVLEYTTLEMDIAMKEPGTRERGKGLAFTLSEMGKISVVTGRMGFLMFQVVLAPFRDLLQQSTILKCFMQSRIFLYCSPEARQAAEKAINVTKLDERPKRAVTVANKSATSARVAAVKAVQNQIHQNGDNCHSPLSVV</sequence>
<keyword evidence="2" id="KW-1185">Reference proteome</keyword>
<evidence type="ECO:0000313" key="1">
    <source>
        <dbReference type="EMBL" id="MCD7460897.1"/>
    </source>
</evidence>
<organism evidence="1 2">
    <name type="scientific">Datura stramonium</name>
    <name type="common">Jimsonweed</name>
    <name type="synonym">Common thornapple</name>
    <dbReference type="NCBI Taxonomy" id="4076"/>
    <lineage>
        <taxon>Eukaryota</taxon>
        <taxon>Viridiplantae</taxon>
        <taxon>Streptophyta</taxon>
        <taxon>Embryophyta</taxon>
        <taxon>Tracheophyta</taxon>
        <taxon>Spermatophyta</taxon>
        <taxon>Magnoliopsida</taxon>
        <taxon>eudicotyledons</taxon>
        <taxon>Gunneridae</taxon>
        <taxon>Pentapetalae</taxon>
        <taxon>asterids</taxon>
        <taxon>lamiids</taxon>
        <taxon>Solanales</taxon>
        <taxon>Solanaceae</taxon>
        <taxon>Solanoideae</taxon>
        <taxon>Datureae</taxon>
        <taxon>Datura</taxon>
    </lineage>
</organism>
<dbReference type="Proteomes" id="UP000823775">
    <property type="component" value="Unassembled WGS sequence"/>
</dbReference>
<protein>
    <submittedName>
        <fullName evidence="1">Uncharacterized protein</fullName>
    </submittedName>
</protein>
<dbReference type="EMBL" id="JACEIK010000685">
    <property type="protein sequence ID" value="MCD7460897.1"/>
    <property type="molecule type" value="Genomic_DNA"/>
</dbReference>
<accession>A0ABS8SPS2</accession>
<reference evidence="1 2" key="1">
    <citation type="journal article" date="2021" name="BMC Genomics">
        <title>Datura genome reveals duplications of psychoactive alkaloid biosynthetic genes and high mutation rate following tissue culture.</title>
        <authorList>
            <person name="Rajewski A."/>
            <person name="Carter-House D."/>
            <person name="Stajich J."/>
            <person name="Litt A."/>
        </authorList>
    </citation>
    <scope>NUCLEOTIDE SEQUENCE [LARGE SCALE GENOMIC DNA]</scope>
    <source>
        <strain evidence="1">AR-01</strain>
    </source>
</reference>
<evidence type="ECO:0000313" key="2">
    <source>
        <dbReference type="Proteomes" id="UP000823775"/>
    </source>
</evidence>
<comment type="caution">
    <text evidence="1">The sequence shown here is derived from an EMBL/GenBank/DDBJ whole genome shotgun (WGS) entry which is preliminary data.</text>
</comment>
<name>A0ABS8SPS2_DATST</name>
<proteinExistence type="predicted"/>
<gene>
    <name evidence="1" type="ORF">HAX54_044699</name>
</gene>